<feature type="domain" description="CBS" evidence="6">
    <location>
        <begin position="28"/>
        <end position="84"/>
    </location>
</feature>
<evidence type="ECO:0000256" key="4">
    <source>
        <dbReference type="PROSITE-ProRule" id="PRU00703"/>
    </source>
</evidence>
<feature type="domain" description="ACP-type MB" evidence="7">
    <location>
        <begin position="173"/>
        <end position="207"/>
    </location>
</feature>
<feature type="binding site" evidence="5">
    <location>
        <position position="181"/>
    </location>
    <ligand>
        <name>Zn(2+)</name>
        <dbReference type="ChEBI" id="CHEBI:29105"/>
    </ligand>
</feature>
<dbReference type="KEGG" id="msw:MSSIT_0020"/>
<dbReference type="PANTHER" id="PTHR43080">
    <property type="entry name" value="CBS DOMAIN-CONTAINING PROTEIN CBSX3, MITOCHONDRIAL"/>
    <property type="match status" value="1"/>
</dbReference>
<feature type="binding site" evidence="5">
    <location>
        <position position="178"/>
    </location>
    <ligand>
        <name>Fe cation</name>
        <dbReference type="ChEBI" id="CHEBI:24875"/>
    </ligand>
</feature>
<feature type="binding site" evidence="5">
    <location>
        <position position="181"/>
    </location>
    <ligand>
        <name>Fe cation</name>
        <dbReference type="ChEBI" id="CHEBI:24875"/>
    </ligand>
</feature>
<feature type="domain" description="CBS" evidence="6">
    <location>
        <begin position="93"/>
        <end position="152"/>
    </location>
</feature>
<feature type="binding site" evidence="5">
    <location>
        <position position="200"/>
    </location>
    <ligand>
        <name>Zn(2+)</name>
        <dbReference type="ChEBI" id="CHEBI:29105"/>
    </ligand>
</feature>
<dbReference type="SUPFAM" id="SSF54631">
    <property type="entry name" value="CBS-domain pair"/>
    <property type="match status" value="1"/>
</dbReference>
<proteinExistence type="predicted"/>
<dbReference type="GO" id="GO:0046872">
    <property type="term" value="F:metal ion binding"/>
    <property type="evidence" value="ECO:0007669"/>
    <property type="project" value="UniProtKB-KW"/>
</dbReference>
<dbReference type="EMBL" id="CP009506">
    <property type="protein sequence ID" value="AKB26739.1"/>
    <property type="molecule type" value="Genomic_DNA"/>
</dbReference>
<dbReference type="Proteomes" id="UP000033111">
    <property type="component" value="Chromosome"/>
</dbReference>
<dbReference type="PROSITE" id="PS51371">
    <property type="entry name" value="CBS"/>
    <property type="match status" value="2"/>
</dbReference>
<organism evidence="8 9">
    <name type="scientific">Methanosarcina siciliae T4/M</name>
    <dbReference type="NCBI Taxonomy" id="1434120"/>
    <lineage>
        <taxon>Archaea</taxon>
        <taxon>Methanobacteriati</taxon>
        <taxon>Methanobacteriota</taxon>
        <taxon>Stenosarchaea group</taxon>
        <taxon>Methanomicrobia</taxon>
        <taxon>Methanosarcinales</taxon>
        <taxon>Methanosarcinaceae</taxon>
        <taxon>Methanosarcina</taxon>
    </lineage>
</organism>
<evidence type="ECO:0000256" key="3">
    <source>
        <dbReference type="ARBA" id="ARBA00023167"/>
    </source>
</evidence>
<keyword evidence="2 4" id="KW-0129">CBS domain</keyword>
<evidence type="ECO:0000313" key="9">
    <source>
        <dbReference type="Proteomes" id="UP000033111"/>
    </source>
</evidence>
<dbReference type="RefSeq" id="WP_048168958.1">
    <property type="nucleotide sequence ID" value="NZ_CP009506.1"/>
</dbReference>
<keyword evidence="5" id="KW-0862">Zinc</keyword>
<keyword evidence="5" id="KW-0408">Iron</keyword>
<keyword evidence="9" id="KW-1185">Reference proteome</keyword>
<dbReference type="GO" id="GO:0009086">
    <property type="term" value="P:methionine biosynthetic process"/>
    <property type="evidence" value="ECO:0007669"/>
    <property type="project" value="UniProtKB-KW"/>
</dbReference>
<keyword evidence="3" id="KW-0486">Methionine biosynthesis</keyword>
<dbReference type="GeneID" id="24858757"/>
<feature type="binding site" evidence="5">
    <location>
        <position position="178"/>
    </location>
    <ligand>
        <name>Zn(2+)</name>
        <dbReference type="ChEBI" id="CHEBI:29105"/>
    </ligand>
</feature>
<dbReference type="InterPro" id="IPR046342">
    <property type="entry name" value="CBS_dom_sf"/>
</dbReference>
<feature type="binding site" evidence="5">
    <location>
        <position position="197"/>
    </location>
    <ligand>
        <name>Fe cation</name>
        <dbReference type="ChEBI" id="CHEBI:24875"/>
    </ligand>
</feature>
<sequence>MADEPEREAGTDIHNKEIGREVSVAEVMNKTVITMDVNTDIPAIAREMTQNNVGSVIITQNEKAIGIITERDLVKGIVAENRKPGEVNASKILSTPLLTLEPGTSIVKASEIMLKANIKRLPVLENSTIIGIISHTDILMITPGLSTILKDLIDMNREALLSTPVIEEVEGDFITGICESCLYHSIDLKLVNGRYLCENCRHEEGEDYE</sequence>
<feature type="binding site" evidence="5">
    <location>
        <position position="200"/>
    </location>
    <ligand>
        <name>Fe cation</name>
        <dbReference type="ChEBI" id="CHEBI:24875"/>
    </ligand>
</feature>
<evidence type="ECO:0000256" key="1">
    <source>
        <dbReference type="ARBA" id="ARBA00022605"/>
    </source>
</evidence>
<dbReference type="OrthoDB" id="43333at2157"/>
<dbReference type="InterPro" id="IPR044065">
    <property type="entry name" value="ACP_MB"/>
</dbReference>
<dbReference type="PATRIC" id="fig|1434120.4.peg.26"/>
<accession>A0A0E3P0D8</accession>
<evidence type="ECO:0000259" key="6">
    <source>
        <dbReference type="PROSITE" id="PS51371"/>
    </source>
</evidence>
<dbReference type="InterPro" id="IPR051257">
    <property type="entry name" value="Diverse_CBS-Domain"/>
</dbReference>
<feature type="binding site" evidence="5">
    <location>
        <position position="197"/>
    </location>
    <ligand>
        <name>Zn(2+)</name>
        <dbReference type="ChEBI" id="CHEBI:29105"/>
    </ligand>
</feature>
<reference evidence="8 9" key="1">
    <citation type="submission" date="2014-07" db="EMBL/GenBank/DDBJ databases">
        <title>Methanogenic archaea and the global carbon cycle.</title>
        <authorList>
            <person name="Henriksen J.R."/>
            <person name="Luke J."/>
            <person name="Reinhart S."/>
            <person name="Benedict M.N."/>
            <person name="Youngblut N.D."/>
            <person name="Metcalf M.E."/>
            <person name="Whitaker R.J."/>
            <person name="Metcalf W.W."/>
        </authorList>
    </citation>
    <scope>NUCLEOTIDE SEQUENCE [LARGE SCALE GENOMIC DNA]</scope>
    <source>
        <strain evidence="8 9">T4/M</strain>
    </source>
</reference>
<evidence type="ECO:0000256" key="2">
    <source>
        <dbReference type="ARBA" id="ARBA00023122"/>
    </source>
</evidence>
<dbReference type="InterPro" id="IPR000644">
    <property type="entry name" value="CBS_dom"/>
</dbReference>
<keyword evidence="5" id="KW-0479">Metal-binding</keyword>
<dbReference type="Gene3D" id="3.10.580.10">
    <property type="entry name" value="CBS-domain"/>
    <property type="match status" value="1"/>
</dbReference>
<dbReference type="PROSITE" id="PS51901">
    <property type="entry name" value="ACP_MB"/>
    <property type="match status" value="1"/>
</dbReference>
<evidence type="ECO:0000259" key="7">
    <source>
        <dbReference type="PROSITE" id="PS51901"/>
    </source>
</evidence>
<protein>
    <submittedName>
        <fullName evidence="8">Putative manganese-dependent inorganic pyrophosphatase</fullName>
    </submittedName>
</protein>
<name>A0A0E3P0D8_9EURY</name>
<dbReference type="Pfam" id="PF00571">
    <property type="entry name" value="CBS"/>
    <property type="match status" value="2"/>
</dbReference>
<evidence type="ECO:0000256" key="5">
    <source>
        <dbReference type="PROSITE-ProRule" id="PRU01249"/>
    </source>
</evidence>
<dbReference type="SMART" id="SM00116">
    <property type="entry name" value="CBS"/>
    <property type="match status" value="2"/>
</dbReference>
<dbReference type="PANTHER" id="PTHR43080:SF2">
    <property type="entry name" value="CBS DOMAIN-CONTAINING PROTEIN"/>
    <property type="match status" value="1"/>
</dbReference>
<dbReference type="HOGENOM" id="CLU_040681_7_0_2"/>
<keyword evidence="1" id="KW-0028">Amino-acid biosynthesis</keyword>
<dbReference type="AlphaFoldDB" id="A0A0E3P0D8"/>
<evidence type="ECO:0000313" key="8">
    <source>
        <dbReference type="EMBL" id="AKB26739.1"/>
    </source>
</evidence>
<gene>
    <name evidence="8" type="ORF">MSSIT_0020</name>
</gene>